<sequence length="304" mass="34288">MTRRIKLTIAALLILIISYYLDIAYMGTAAYYLAGVFFGKEVRSEELLEKYKSGNIKILIVPGHDEENYGTQYRGVTEASINAELGNYLFDSLQKDGKFSVFITNKITGEHNDWILDYVKTQNTAIAAFKEKVKAVFKNAVKIGAVKRETKVYHNPAADNTSQILYGINKWANDNGADIVLHIHLNDYPGRKYDLPGKYAGFAIYVPDDQFPNGKASMEVAGYIKEELDKIADGSDFPGEKEILIEDQQLIAVGSNASRDGVSMLIEYGYIYESKFFNKELRPFVLRELAEATHRGLANFFRQN</sequence>
<keyword evidence="1" id="KW-0378">Hydrolase</keyword>
<evidence type="ECO:0000313" key="5">
    <source>
        <dbReference type="Proteomes" id="UP000177346"/>
    </source>
</evidence>
<feature type="domain" description="MurNAc-LAA" evidence="3">
    <location>
        <begin position="58"/>
        <end position="298"/>
    </location>
</feature>
<dbReference type="PANTHER" id="PTHR30404:SF0">
    <property type="entry name" value="N-ACETYLMURAMOYL-L-ALANINE AMIDASE AMIC"/>
    <property type="match status" value="1"/>
</dbReference>
<dbReference type="InterPro" id="IPR050695">
    <property type="entry name" value="N-acetylmuramoyl_amidase_3"/>
</dbReference>
<dbReference type="Gene3D" id="3.40.630.40">
    <property type="entry name" value="Zn-dependent exopeptidases"/>
    <property type="match status" value="1"/>
</dbReference>
<gene>
    <name evidence="4" type="ORF">A3B19_00990</name>
</gene>
<dbReference type="SUPFAM" id="SSF53187">
    <property type="entry name" value="Zn-dependent exopeptidases"/>
    <property type="match status" value="1"/>
</dbReference>
<keyword evidence="2" id="KW-1133">Transmembrane helix</keyword>
<comment type="caution">
    <text evidence="4">The sequence shown here is derived from an EMBL/GenBank/DDBJ whole genome shotgun (WGS) entry which is preliminary data.</text>
</comment>
<feature type="transmembrane region" description="Helical" evidence="2">
    <location>
        <begin position="7"/>
        <end position="34"/>
    </location>
</feature>
<name>A0A1F5XGD2_9BACT</name>
<evidence type="ECO:0000259" key="3">
    <source>
        <dbReference type="Pfam" id="PF01520"/>
    </source>
</evidence>
<dbReference type="Proteomes" id="UP000177346">
    <property type="component" value="Unassembled WGS sequence"/>
</dbReference>
<dbReference type="EMBL" id="MFIF01000009">
    <property type="protein sequence ID" value="OGF86994.1"/>
    <property type="molecule type" value="Genomic_DNA"/>
</dbReference>
<organism evidence="4 5">
    <name type="scientific">Candidatus Giovannonibacteria bacterium RIFCSPLOWO2_01_FULL_46_32</name>
    <dbReference type="NCBI Taxonomy" id="1798353"/>
    <lineage>
        <taxon>Bacteria</taxon>
        <taxon>Candidatus Giovannoniibacteriota</taxon>
    </lineage>
</organism>
<keyword evidence="2" id="KW-0812">Transmembrane</keyword>
<accession>A0A1F5XGD2</accession>
<dbReference type="GO" id="GO:0008745">
    <property type="term" value="F:N-acetylmuramoyl-L-alanine amidase activity"/>
    <property type="evidence" value="ECO:0007669"/>
    <property type="project" value="InterPro"/>
</dbReference>
<dbReference type="GO" id="GO:0009253">
    <property type="term" value="P:peptidoglycan catabolic process"/>
    <property type="evidence" value="ECO:0007669"/>
    <property type="project" value="InterPro"/>
</dbReference>
<dbReference type="InterPro" id="IPR002508">
    <property type="entry name" value="MurNAc-LAA_cat"/>
</dbReference>
<dbReference type="GO" id="GO:0030288">
    <property type="term" value="C:outer membrane-bounded periplasmic space"/>
    <property type="evidence" value="ECO:0007669"/>
    <property type="project" value="TreeGrafter"/>
</dbReference>
<reference evidence="4 5" key="1">
    <citation type="journal article" date="2016" name="Nat. Commun.">
        <title>Thousands of microbial genomes shed light on interconnected biogeochemical processes in an aquifer system.</title>
        <authorList>
            <person name="Anantharaman K."/>
            <person name="Brown C.T."/>
            <person name="Hug L.A."/>
            <person name="Sharon I."/>
            <person name="Castelle C.J."/>
            <person name="Probst A.J."/>
            <person name="Thomas B.C."/>
            <person name="Singh A."/>
            <person name="Wilkins M.J."/>
            <person name="Karaoz U."/>
            <person name="Brodie E.L."/>
            <person name="Williams K.H."/>
            <person name="Hubbard S.S."/>
            <person name="Banfield J.F."/>
        </authorList>
    </citation>
    <scope>NUCLEOTIDE SEQUENCE [LARGE SCALE GENOMIC DNA]</scope>
</reference>
<dbReference type="Pfam" id="PF01520">
    <property type="entry name" value="Amidase_3"/>
    <property type="match status" value="1"/>
</dbReference>
<dbReference type="AlphaFoldDB" id="A0A1F5XGD2"/>
<keyword evidence="2" id="KW-0472">Membrane</keyword>
<protein>
    <recommendedName>
        <fullName evidence="3">MurNAc-LAA domain-containing protein</fullName>
    </recommendedName>
</protein>
<evidence type="ECO:0000256" key="1">
    <source>
        <dbReference type="ARBA" id="ARBA00022801"/>
    </source>
</evidence>
<dbReference type="PANTHER" id="PTHR30404">
    <property type="entry name" value="N-ACETYLMURAMOYL-L-ALANINE AMIDASE"/>
    <property type="match status" value="1"/>
</dbReference>
<evidence type="ECO:0000256" key="2">
    <source>
        <dbReference type="SAM" id="Phobius"/>
    </source>
</evidence>
<evidence type="ECO:0000313" key="4">
    <source>
        <dbReference type="EMBL" id="OGF86994.1"/>
    </source>
</evidence>
<proteinExistence type="predicted"/>